<gene>
    <name evidence="2" type="ORF">PKOR_00940</name>
</gene>
<dbReference type="PANTHER" id="PTHR33055:SF13">
    <property type="entry name" value="TRANSPOSASE"/>
    <property type="match status" value="1"/>
</dbReference>
<evidence type="ECO:0008006" key="4">
    <source>
        <dbReference type="Google" id="ProtNLM"/>
    </source>
</evidence>
<dbReference type="Proteomes" id="UP000033109">
    <property type="component" value="Chromosome"/>
</dbReference>
<dbReference type="PANTHER" id="PTHR33055">
    <property type="entry name" value="TRANSPOSASE FOR INSERTION SEQUENCE ELEMENT IS1111A"/>
    <property type="match status" value="1"/>
</dbReference>
<protein>
    <recommendedName>
        <fullName evidence="4">Transposase</fullName>
    </recommendedName>
</protein>
<feature type="region of interest" description="Disordered" evidence="1">
    <location>
        <begin position="81"/>
        <end position="128"/>
    </location>
</feature>
<sequence>MHLPAFTVVRYKEPVFTALYERLVKRGKTKMQAYVAVQRRLLVLLWTLWRKNEAYDARYGQQPAEPKNNIQIQEAGASLSGVSAADKDAITQETQPETAEKEIAPAQARATQDELPVPVGPGALFQVE</sequence>
<evidence type="ECO:0000256" key="1">
    <source>
        <dbReference type="SAM" id="MobiDB-lite"/>
    </source>
</evidence>
<dbReference type="AlphaFoldDB" id="A0A0E3ZCP0"/>
<dbReference type="HOGENOM" id="CLU_1957552_0_0_10"/>
<dbReference type="PATRIC" id="fig|400092.3.peg.216"/>
<evidence type="ECO:0000313" key="2">
    <source>
        <dbReference type="EMBL" id="AKD01969.1"/>
    </source>
</evidence>
<reference evidence="2 3" key="1">
    <citation type="journal article" date="2015" name="Sci. Rep.">
        <title>Unraveling adaptation of Pontibacter korlensis to radiation and infertility in desert through complete genome and comparative transcriptomic analysis.</title>
        <authorList>
            <person name="Dai J."/>
            <person name="Dai W."/>
            <person name="Qiu C."/>
            <person name="Yang Z."/>
            <person name="Zhang Y."/>
            <person name="Zhou M."/>
            <person name="Zhang L."/>
            <person name="Fang C."/>
            <person name="Gao Q."/>
            <person name="Yang Q."/>
            <person name="Li X."/>
            <person name="Wang Z."/>
            <person name="Wang Z."/>
            <person name="Jia Z."/>
            <person name="Chen X."/>
        </authorList>
    </citation>
    <scope>NUCLEOTIDE SEQUENCE [LARGE SCALE GENOMIC DNA]</scope>
    <source>
        <strain evidence="2 3">X14-1T</strain>
    </source>
</reference>
<accession>A0A0E3ZCP0</accession>
<dbReference type="EMBL" id="CP009621">
    <property type="protein sequence ID" value="AKD01969.1"/>
    <property type="molecule type" value="Genomic_DNA"/>
</dbReference>
<name>A0A0E3ZCP0_9BACT</name>
<dbReference type="InterPro" id="IPR047650">
    <property type="entry name" value="Transpos_IS110"/>
</dbReference>
<organism evidence="2 3">
    <name type="scientific">Pontibacter korlensis</name>
    <dbReference type="NCBI Taxonomy" id="400092"/>
    <lineage>
        <taxon>Bacteria</taxon>
        <taxon>Pseudomonadati</taxon>
        <taxon>Bacteroidota</taxon>
        <taxon>Cytophagia</taxon>
        <taxon>Cytophagales</taxon>
        <taxon>Hymenobacteraceae</taxon>
        <taxon>Pontibacter</taxon>
    </lineage>
</organism>
<keyword evidence="3" id="KW-1185">Reference proteome</keyword>
<evidence type="ECO:0000313" key="3">
    <source>
        <dbReference type="Proteomes" id="UP000033109"/>
    </source>
</evidence>
<proteinExistence type="predicted"/>
<dbReference type="KEGG" id="pko:PKOR_00940"/>